<dbReference type="Gene3D" id="1.20.1540.10">
    <property type="entry name" value="Rhomboid-like"/>
    <property type="match status" value="1"/>
</dbReference>
<name>A0A2R6Y1J4_9BACL</name>
<organism evidence="7 8">
    <name type="scientific">Candidatus Carbonibacillus altaicus</name>
    <dbReference type="NCBI Taxonomy" id="2163959"/>
    <lineage>
        <taxon>Bacteria</taxon>
        <taxon>Bacillati</taxon>
        <taxon>Bacillota</taxon>
        <taxon>Bacilli</taxon>
        <taxon>Bacillales</taxon>
        <taxon>Candidatus Carbonibacillus</taxon>
    </lineage>
</organism>
<dbReference type="EMBL" id="PEBX01000026">
    <property type="protein sequence ID" value="PTQ56512.1"/>
    <property type="molecule type" value="Genomic_DNA"/>
</dbReference>
<dbReference type="GO" id="GO:0016020">
    <property type="term" value="C:membrane"/>
    <property type="evidence" value="ECO:0007669"/>
    <property type="project" value="UniProtKB-SubCell"/>
</dbReference>
<dbReference type="AlphaFoldDB" id="A0A2R6Y1J4"/>
<proteinExistence type="predicted"/>
<evidence type="ECO:0000256" key="1">
    <source>
        <dbReference type="ARBA" id="ARBA00004141"/>
    </source>
</evidence>
<feature type="transmembrane region" description="Helical" evidence="5">
    <location>
        <begin position="206"/>
        <end position="227"/>
    </location>
</feature>
<feature type="transmembrane region" description="Helical" evidence="5">
    <location>
        <begin position="390"/>
        <end position="408"/>
    </location>
</feature>
<dbReference type="InterPro" id="IPR022764">
    <property type="entry name" value="Peptidase_S54_rhomboid_dom"/>
</dbReference>
<comment type="caution">
    <text evidence="7">The sequence shown here is derived from an EMBL/GenBank/DDBJ whole genome shotgun (WGS) entry which is preliminary data.</text>
</comment>
<sequence>MPPYTIEDREKKVTFFWTLADHILHEDAFHLLDVPAFGYSASHQGDIQETIHFVKPAENELFYIRLLMLVPTWGVVIERTIQESVLVAQALRRKWPGKKIRMLVLYAWLDTPHADLTTRLTENGHVAFGRDTLDAYGLILENGSRALSNIPWERFGIAGERLLRRLTESSVGVTKQKFLETLLTAPQTSASSGQMTKRTMFKTDGLIGWLLVTLLLLTYGSTLAAGFSPGVHDFFASFVYAPETGSIQWWQLFTMSVYQHSFPLLVFNSLTLILISGTVGRLFGAWRFLSIFFFGGALGLAFGAALHQPILAGASPGLFAIFGALLVMGVEHRLFRYTGYVRDLMIFFVLYGLTFGFASGASLVSLYGGMLGGMLLGIAISPAVPPPHPLRRLAGLTLYAFLLIYVWHQSTV</sequence>
<keyword evidence="4 5" id="KW-0472">Membrane</keyword>
<reference evidence="8" key="1">
    <citation type="journal article" date="2018" name="Sci. Rep.">
        <title>Lignite coal burning seam in the remote Altai Mountains harbors a hydrogen-driven thermophilic microbial community.</title>
        <authorList>
            <person name="Kadnikov V.V."/>
            <person name="Mardanov A.V."/>
            <person name="Ivasenko D.A."/>
            <person name="Antsiferov D.V."/>
            <person name="Beletsky A.V."/>
            <person name="Karnachuk O.V."/>
            <person name="Ravin N.V."/>
        </authorList>
    </citation>
    <scope>NUCLEOTIDE SEQUENCE [LARGE SCALE GENOMIC DNA]</scope>
</reference>
<feature type="domain" description="Peptidase S54 rhomboid" evidence="6">
    <location>
        <begin position="248"/>
        <end position="381"/>
    </location>
</feature>
<feature type="transmembrane region" description="Helical" evidence="5">
    <location>
        <begin position="285"/>
        <end position="304"/>
    </location>
</feature>
<keyword evidence="2 5" id="KW-0812">Transmembrane</keyword>
<feature type="transmembrane region" description="Helical" evidence="5">
    <location>
        <begin position="247"/>
        <end position="273"/>
    </location>
</feature>
<evidence type="ECO:0000313" key="7">
    <source>
        <dbReference type="EMBL" id="PTQ56512.1"/>
    </source>
</evidence>
<dbReference type="InterPro" id="IPR035952">
    <property type="entry name" value="Rhomboid-like_sf"/>
</dbReference>
<keyword evidence="3 5" id="KW-1133">Transmembrane helix</keyword>
<dbReference type="SUPFAM" id="SSF144091">
    <property type="entry name" value="Rhomboid-like"/>
    <property type="match status" value="1"/>
</dbReference>
<comment type="subcellular location">
    <subcellularLocation>
        <location evidence="1">Membrane</location>
        <topology evidence="1">Multi-pass membrane protein</topology>
    </subcellularLocation>
</comment>
<feature type="transmembrane region" description="Helical" evidence="5">
    <location>
        <begin position="310"/>
        <end position="328"/>
    </location>
</feature>
<gene>
    <name evidence="7" type="ORF">BSOLF_0147</name>
</gene>
<dbReference type="GO" id="GO:0004252">
    <property type="term" value="F:serine-type endopeptidase activity"/>
    <property type="evidence" value="ECO:0007669"/>
    <property type="project" value="InterPro"/>
</dbReference>
<protein>
    <submittedName>
        <fullName evidence="7">Membrane protein, Rhomboid family</fullName>
    </submittedName>
</protein>
<dbReference type="Pfam" id="PF01694">
    <property type="entry name" value="Rhomboid"/>
    <property type="match status" value="1"/>
</dbReference>
<evidence type="ECO:0000313" key="8">
    <source>
        <dbReference type="Proteomes" id="UP000244338"/>
    </source>
</evidence>
<evidence type="ECO:0000256" key="3">
    <source>
        <dbReference type="ARBA" id="ARBA00022989"/>
    </source>
</evidence>
<accession>A0A2R6Y1J4</accession>
<dbReference type="Proteomes" id="UP000244338">
    <property type="component" value="Unassembled WGS sequence"/>
</dbReference>
<evidence type="ECO:0000256" key="4">
    <source>
        <dbReference type="ARBA" id="ARBA00023136"/>
    </source>
</evidence>
<evidence type="ECO:0000259" key="6">
    <source>
        <dbReference type="Pfam" id="PF01694"/>
    </source>
</evidence>
<evidence type="ECO:0000256" key="2">
    <source>
        <dbReference type="ARBA" id="ARBA00022692"/>
    </source>
</evidence>
<evidence type="ECO:0000256" key="5">
    <source>
        <dbReference type="SAM" id="Phobius"/>
    </source>
</evidence>